<dbReference type="Pfam" id="PF06764">
    <property type="entry name" value="DUF1223"/>
    <property type="match status" value="1"/>
</dbReference>
<accession>A0A8G0ZWE8</accession>
<protein>
    <submittedName>
        <fullName evidence="2">DUF1223 domain-containing protein</fullName>
    </submittedName>
</protein>
<feature type="signal peptide" evidence="1">
    <location>
        <begin position="1"/>
        <end position="21"/>
    </location>
</feature>
<evidence type="ECO:0000313" key="2">
    <source>
        <dbReference type="EMBL" id="QYZ71387.1"/>
    </source>
</evidence>
<reference evidence="2" key="1">
    <citation type="submission" date="2021-02" db="EMBL/GenBank/DDBJ databases">
        <title>Rhodobacter shimadae sp. nov., an aerobic anoxygenic phototrophic bacterium isolated from a hot spring.</title>
        <authorList>
            <person name="Muramatsu S."/>
            <person name="Haruta S."/>
            <person name="Hirose S."/>
            <person name="Hanada S."/>
        </authorList>
    </citation>
    <scope>NUCLEOTIDE SEQUENCE</scope>
    <source>
        <strain evidence="2">N10</strain>
    </source>
</reference>
<keyword evidence="3" id="KW-1185">Reference proteome</keyword>
<dbReference type="RefSeq" id="WP_220663897.1">
    <property type="nucleotide sequence ID" value="NZ_CP069370.1"/>
</dbReference>
<dbReference type="KEGG" id="nsm:JO391_07785"/>
<evidence type="ECO:0000256" key="1">
    <source>
        <dbReference type="SAM" id="SignalP"/>
    </source>
</evidence>
<gene>
    <name evidence="2" type="ORF">JO391_07785</name>
</gene>
<dbReference type="PANTHER" id="PTHR36057:SF1">
    <property type="entry name" value="LIPOPROTEIN LIPID ATTACHMENT SITE-LIKE PROTEIN, PUTATIVE (DUF1223)-RELATED"/>
    <property type="match status" value="1"/>
</dbReference>
<dbReference type="InterPro" id="IPR010634">
    <property type="entry name" value="DUF1223"/>
</dbReference>
<name>A0A8G0ZWE8_9RHOB</name>
<dbReference type="PANTHER" id="PTHR36057">
    <property type="match status" value="1"/>
</dbReference>
<dbReference type="Proteomes" id="UP000826300">
    <property type="component" value="Chromosome"/>
</dbReference>
<evidence type="ECO:0000313" key="3">
    <source>
        <dbReference type="Proteomes" id="UP000826300"/>
    </source>
</evidence>
<proteinExistence type="predicted"/>
<dbReference type="InterPro" id="IPR036249">
    <property type="entry name" value="Thioredoxin-like_sf"/>
</dbReference>
<keyword evidence="1" id="KW-0732">Signal</keyword>
<dbReference type="EMBL" id="CP069370">
    <property type="protein sequence ID" value="QYZ71387.1"/>
    <property type="molecule type" value="Genomic_DNA"/>
</dbReference>
<feature type="chain" id="PRO_5034566217" evidence="1">
    <location>
        <begin position="22"/>
        <end position="231"/>
    </location>
</feature>
<dbReference type="AlphaFoldDB" id="A0A8G0ZWE8"/>
<dbReference type="SUPFAM" id="SSF52833">
    <property type="entry name" value="Thioredoxin-like"/>
    <property type="match status" value="1"/>
</dbReference>
<organism evidence="2 3">
    <name type="scientific">Neotabrizicola shimadae</name>
    <dbReference type="NCBI Taxonomy" id="2807096"/>
    <lineage>
        <taxon>Bacteria</taxon>
        <taxon>Pseudomonadati</taxon>
        <taxon>Pseudomonadota</taxon>
        <taxon>Alphaproteobacteria</taxon>
        <taxon>Rhodobacterales</taxon>
        <taxon>Paracoccaceae</taxon>
        <taxon>Neotabrizicola</taxon>
    </lineage>
</organism>
<sequence length="231" mass="24409">MKDVIGAACGLWIGLALAAQAQSPVVVELFTSQGCSSCPPADAFMERLVEDPGVIALSLHVDYWDYIGWADAFAKPQFTERQKAYARAVGSRMIYTPQIVVGGLDRVEGSQPAVVEGLVQKHNAVAQPVTLAATRTGNRLVVRAEAAAPLAGPARVQLVRYLPEKTVTIERGENAGKTVTYRNIVTSWTVLGEWDGAAPYEVEAEVAGPERAAVIVQAAGPAGVLAAARAD</sequence>